<dbReference type="InterPro" id="IPR036291">
    <property type="entry name" value="NAD(P)-bd_dom_sf"/>
</dbReference>
<dbReference type="AlphaFoldDB" id="A0AA97GV68"/>
<dbReference type="EMBL" id="CP128986">
    <property type="protein sequence ID" value="WOC11413.1"/>
    <property type="molecule type" value="Genomic_DNA"/>
</dbReference>
<dbReference type="Gene3D" id="3.40.50.720">
    <property type="entry name" value="NAD(P)-binding Rossmann-like Domain"/>
    <property type="match status" value="1"/>
</dbReference>
<dbReference type="PRINTS" id="PR00080">
    <property type="entry name" value="SDRFAMILY"/>
</dbReference>
<reference evidence="4" key="1">
    <citation type="submission" date="2023-06" db="EMBL/GenBank/DDBJ databases">
        <title>Gordonia sp. nov. and Pseudochrobactrum sp. nov., two species isolated from the burying beetle Nicrophorus vespilloides.</title>
        <authorList>
            <person name="Poehlein A."/>
            <person name="Guzman J."/>
            <person name="Daniel R."/>
            <person name="Vilcinskas A."/>
        </authorList>
    </citation>
    <scope>NUCLEOTIDE SEQUENCE</scope>
    <source>
        <strain evidence="4">MP11Mi</strain>
    </source>
</reference>
<dbReference type="InterPro" id="IPR002347">
    <property type="entry name" value="SDR_fam"/>
</dbReference>
<dbReference type="CDD" id="cd05233">
    <property type="entry name" value="SDR_c"/>
    <property type="match status" value="1"/>
</dbReference>
<evidence type="ECO:0000256" key="1">
    <source>
        <dbReference type="ARBA" id="ARBA00006484"/>
    </source>
</evidence>
<comment type="similarity">
    <text evidence="1 3">Belongs to the short-chain dehydrogenases/reductases (SDR) family.</text>
</comment>
<dbReference type="PANTHER" id="PTHR44196">
    <property type="entry name" value="DEHYDROGENASE/REDUCTASE SDR FAMILY MEMBER 7B"/>
    <property type="match status" value="1"/>
</dbReference>
<gene>
    <name evidence="4" type="ORF">MP11Mi_04810</name>
</gene>
<proteinExistence type="inferred from homology"/>
<evidence type="ECO:0000313" key="4">
    <source>
        <dbReference type="EMBL" id="WOC11413.1"/>
    </source>
</evidence>
<evidence type="ECO:0008006" key="5">
    <source>
        <dbReference type="Google" id="ProtNLM"/>
    </source>
</evidence>
<dbReference type="SUPFAM" id="SSF51735">
    <property type="entry name" value="NAD(P)-binding Rossmann-fold domains"/>
    <property type="match status" value="1"/>
</dbReference>
<sequence>MFGPRSIQSAVSATGSFVLNPSRGLTDLRRAIGRHANDCYATGKATRDGDLTGRTIVVTGASSGIGDAAARLLASRGAELVLVARGLDGLRQTCDDITAAGGTAHPRTADLADPADARRLAAEILEDFGTPDVLVNNAGRSIRRTTLDTVDRFHDYERTMAVNYFGPVALTLGLLPAMVDAGRGQIVNVVTWGVHAGSMPKFGAYHASKSALAAFGRSLDSECTGTGVCVTQVGFPLVRTPMIAPTESYDEAPALTSEQAGAWILRAVLDRPAQLYPRYASILHAVGDISPRAVGRIIGRLGI</sequence>
<dbReference type="RefSeq" id="WP_420040729.1">
    <property type="nucleotide sequence ID" value="NZ_CP128986.1"/>
</dbReference>
<accession>A0AA97GV68</accession>
<name>A0AA97GV68_9ACTN</name>
<dbReference type="Pfam" id="PF00106">
    <property type="entry name" value="adh_short"/>
    <property type="match status" value="1"/>
</dbReference>
<keyword evidence="2" id="KW-0560">Oxidoreductase</keyword>
<dbReference type="PRINTS" id="PR00081">
    <property type="entry name" value="GDHRDH"/>
</dbReference>
<dbReference type="PANTHER" id="PTHR44196:SF1">
    <property type="entry name" value="DEHYDROGENASE_REDUCTASE SDR FAMILY MEMBER 7B"/>
    <property type="match status" value="1"/>
</dbReference>
<evidence type="ECO:0000256" key="3">
    <source>
        <dbReference type="RuleBase" id="RU000363"/>
    </source>
</evidence>
<protein>
    <recommendedName>
        <fullName evidence="5">SDR family NAD(P)-dependent oxidoreductase</fullName>
    </recommendedName>
</protein>
<organism evidence="4">
    <name type="scientific">Gordonia sp. MP11Mi</name>
    <dbReference type="NCBI Taxonomy" id="3022769"/>
    <lineage>
        <taxon>Bacteria</taxon>
        <taxon>Bacillati</taxon>
        <taxon>Actinomycetota</taxon>
        <taxon>Actinomycetes</taxon>
        <taxon>Mycobacteriales</taxon>
        <taxon>Gordoniaceae</taxon>
        <taxon>Gordonia</taxon>
    </lineage>
</organism>
<dbReference type="GO" id="GO:0016020">
    <property type="term" value="C:membrane"/>
    <property type="evidence" value="ECO:0007669"/>
    <property type="project" value="TreeGrafter"/>
</dbReference>
<evidence type="ECO:0000256" key="2">
    <source>
        <dbReference type="ARBA" id="ARBA00023002"/>
    </source>
</evidence>
<dbReference type="GO" id="GO:0016491">
    <property type="term" value="F:oxidoreductase activity"/>
    <property type="evidence" value="ECO:0007669"/>
    <property type="project" value="UniProtKB-KW"/>
</dbReference>